<proteinExistence type="predicted"/>
<comment type="caution">
    <text evidence="1">The sequence shown here is derived from an EMBL/GenBank/DDBJ whole genome shotgun (WGS) entry which is preliminary data.</text>
</comment>
<dbReference type="EMBL" id="JADJNC010000037">
    <property type="protein sequence ID" value="MBK7424609.1"/>
    <property type="molecule type" value="Genomic_DNA"/>
</dbReference>
<dbReference type="AlphaFoldDB" id="A0A9D7IHT2"/>
<name>A0A9D7IHT2_9RHOO</name>
<organism evidence="1 2">
    <name type="scientific">Candidatus Propionivibrio dominans</name>
    <dbReference type="NCBI Taxonomy" id="2954373"/>
    <lineage>
        <taxon>Bacteria</taxon>
        <taxon>Pseudomonadati</taxon>
        <taxon>Pseudomonadota</taxon>
        <taxon>Betaproteobacteria</taxon>
        <taxon>Rhodocyclales</taxon>
        <taxon>Rhodocyclaceae</taxon>
        <taxon>Propionivibrio</taxon>
    </lineage>
</organism>
<accession>A0A9D7IHT2</accession>
<gene>
    <name evidence="1" type="ORF">IPJ48_16825</name>
</gene>
<evidence type="ECO:0000313" key="1">
    <source>
        <dbReference type="EMBL" id="MBK7424609.1"/>
    </source>
</evidence>
<protein>
    <submittedName>
        <fullName evidence="1">Uncharacterized protein</fullName>
    </submittedName>
</protein>
<evidence type="ECO:0000313" key="2">
    <source>
        <dbReference type="Proteomes" id="UP000886602"/>
    </source>
</evidence>
<dbReference type="Proteomes" id="UP000886602">
    <property type="component" value="Unassembled WGS sequence"/>
</dbReference>
<reference evidence="1" key="1">
    <citation type="submission" date="2020-10" db="EMBL/GenBank/DDBJ databases">
        <title>Connecting structure to function with the recovery of over 1000 high-quality activated sludge metagenome-assembled genomes encoding full-length rRNA genes using long-read sequencing.</title>
        <authorList>
            <person name="Singleton C.M."/>
            <person name="Petriglieri F."/>
            <person name="Kristensen J.M."/>
            <person name="Kirkegaard R.H."/>
            <person name="Michaelsen T.Y."/>
            <person name="Andersen M.H."/>
            <person name="Karst S.M."/>
            <person name="Dueholm M.S."/>
            <person name="Nielsen P.H."/>
            <person name="Albertsen M."/>
        </authorList>
    </citation>
    <scope>NUCLEOTIDE SEQUENCE</scope>
    <source>
        <strain evidence="1">EsbW_18-Q3-R4-48_MAXAC.044</strain>
    </source>
</reference>
<sequence>MSPADRAARNYVNQNFPQQEAQFMKENALVGRLLNPPEAGGFLIRQTGRKVALDTRLDLYGDKTLFEYLLASKGATNWKTYLQRLDPEIILASNHSALRQLATESALYRIVYIGPRYSVMVKGSSRPDLETVVATNNEDLLEQLQK</sequence>